<proteinExistence type="predicted"/>
<dbReference type="InterPro" id="IPR036390">
    <property type="entry name" value="WH_DNA-bd_sf"/>
</dbReference>
<keyword evidence="2" id="KW-1185">Reference proteome</keyword>
<dbReference type="EMBL" id="CP063078">
    <property type="protein sequence ID" value="QOQ87435.1"/>
    <property type="molecule type" value="Genomic_DNA"/>
</dbReference>
<organism evidence="1 2">
    <name type="scientific">Campylobacter corcagiensis</name>
    <dbReference type="NCBI Taxonomy" id="1448857"/>
    <lineage>
        <taxon>Bacteria</taxon>
        <taxon>Pseudomonadati</taxon>
        <taxon>Campylobacterota</taxon>
        <taxon>Epsilonproteobacteria</taxon>
        <taxon>Campylobacterales</taxon>
        <taxon>Campylobacteraceae</taxon>
        <taxon>Campylobacter</taxon>
    </lineage>
</organism>
<evidence type="ECO:0008006" key="3">
    <source>
        <dbReference type="Google" id="ProtNLM"/>
    </source>
</evidence>
<evidence type="ECO:0000313" key="2">
    <source>
        <dbReference type="Proteomes" id="UP000594749"/>
    </source>
</evidence>
<dbReference type="AlphaFoldDB" id="A0A7M1LIV5"/>
<dbReference type="Gene3D" id="1.10.10.10">
    <property type="entry name" value="Winged helix-like DNA-binding domain superfamily/Winged helix DNA-binding domain"/>
    <property type="match status" value="1"/>
</dbReference>
<reference evidence="1 2" key="1">
    <citation type="submission" date="2020-10" db="EMBL/GenBank/DDBJ databases">
        <title>Campylobacter and Helicobacter PacBio genomes.</title>
        <authorList>
            <person name="Lane C."/>
        </authorList>
    </citation>
    <scope>NUCLEOTIDE SEQUENCE [LARGE SCALE GENOMIC DNA]</scope>
    <source>
        <strain evidence="1 2">2016D-0077</strain>
    </source>
</reference>
<evidence type="ECO:0000313" key="1">
    <source>
        <dbReference type="EMBL" id="QOQ87435.1"/>
    </source>
</evidence>
<dbReference type="Proteomes" id="UP000594749">
    <property type="component" value="Chromosome"/>
</dbReference>
<dbReference type="InterPro" id="IPR036388">
    <property type="entry name" value="WH-like_DNA-bd_sf"/>
</dbReference>
<accession>A0A7M1LIV5</accession>
<dbReference type="OrthoDB" id="5334582at2"/>
<name>A0A7M1LIV5_9BACT</name>
<sequence length="236" mass="27270">MNLDQKLSNKTFLTCKEALEISNEINANPKIVGEKATSKSIKITDCEFGEFGKFNSLNDTQNSIEIFEAIKPYIDIHQRINCEKLLEISKIYSTQSIRSCLKEFDIKVKNCSLGLFKEKSEKKLFLKVKTWVENENGKVVFSKENNESLDMIAKSGSIKRASEILDINYKKCWTHLKIFEKSMGEKIALSRRGTGDDSGTRINKKALSWVDKYKKFQKSVDEFANKEFERIFFDEK</sequence>
<dbReference type="RefSeq" id="WP_025802996.1">
    <property type="nucleotide sequence ID" value="NZ_CP053842.1"/>
</dbReference>
<protein>
    <recommendedName>
        <fullName evidence="3">Winged helix-turn-helix domain-containing protein</fullName>
    </recommendedName>
</protein>
<dbReference type="SUPFAM" id="SSF46785">
    <property type="entry name" value="Winged helix' DNA-binding domain"/>
    <property type="match status" value="1"/>
</dbReference>
<gene>
    <name evidence="1" type="ORF">IMC76_01025</name>
</gene>